<dbReference type="NCBIfam" id="NF002231">
    <property type="entry name" value="PRK01130.1"/>
    <property type="match status" value="1"/>
</dbReference>
<evidence type="ECO:0000256" key="1">
    <source>
        <dbReference type="ARBA" id="ARBA00000056"/>
    </source>
</evidence>
<evidence type="ECO:0000256" key="6">
    <source>
        <dbReference type="ARBA" id="ARBA00023277"/>
    </source>
</evidence>
<comment type="function">
    <text evidence="2 7">Converts N-acetylmannosamine-6-phosphate (ManNAc-6-P) to N-acetylglucosamine-6-phosphate (GlcNAc-6-P).</text>
</comment>
<dbReference type="InterPro" id="IPR013785">
    <property type="entry name" value="Aldolase_TIM"/>
</dbReference>
<dbReference type="EC" id="5.1.3.9" evidence="7"/>
<dbReference type="CDD" id="cd04729">
    <property type="entry name" value="NanE"/>
    <property type="match status" value="1"/>
</dbReference>
<dbReference type="PANTHER" id="PTHR36204:SF1">
    <property type="entry name" value="N-ACETYLMANNOSAMINE-6-PHOSPHATE 2-EPIMERASE-RELATED"/>
    <property type="match status" value="1"/>
</dbReference>
<dbReference type="Gene3D" id="3.20.20.70">
    <property type="entry name" value="Aldolase class I"/>
    <property type="match status" value="1"/>
</dbReference>
<comment type="catalytic activity">
    <reaction evidence="1 7">
        <text>an N-acyl-D-glucosamine 6-phosphate = an N-acyl-D-mannosamine 6-phosphate</text>
        <dbReference type="Rhea" id="RHEA:23932"/>
        <dbReference type="ChEBI" id="CHEBI:57599"/>
        <dbReference type="ChEBI" id="CHEBI:57666"/>
        <dbReference type="EC" id="5.1.3.9"/>
    </reaction>
</comment>
<evidence type="ECO:0000256" key="3">
    <source>
        <dbReference type="ARBA" id="ARBA00005081"/>
    </source>
</evidence>
<dbReference type="Pfam" id="PF04131">
    <property type="entry name" value="NanE"/>
    <property type="match status" value="1"/>
</dbReference>
<comment type="caution">
    <text evidence="8">The sequence shown here is derived from an EMBL/GenBank/DDBJ whole genome shotgun (WGS) entry which is preliminary data.</text>
</comment>
<dbReference type="SUPFAM" id="SSF51366">
    <property type="entry name" value="Ribulose-phoshate binding barrel"/>
    <property type="match status" value="1"/>
</dbReference>
<gene>
    <name evidence="7 8" type="primary">nanE</name>
    <name evidence="8" type="ORF">J8TS2_05530</name>
</gene>
<evidence type="ECO:0000256" key="5">
    <source>
        <dbReference type="ARBA" id="ARBA00023235"/>
    </source>
</evidence>
<evidence type="ECO:0000256" key="2">
    <source>
        <dbReference type="ARBA" id="ARBA00002147"/>
    </source>
</evidence>
<comment type="pathway">
    <text evidence="3 7">Amino-sugar metabolism; N-acetylneuraminate degradation; D-fructose 6-phosphate from N-acetylneuraminate: step 3/5.</text>
</comment>
<dbReference type="HAMAP" id="MF_01235">
    <property type="entry name" value="ManNAc6P_epimer"/>
    <property type="match status" value="1"/>
</dbReference>
<dbReference type="RefSeq" id="WP_212965424.1">
    <property type="nucleotide sequence ID" value="NZ_BORB01000003.1"/>
</dbReference>
<dbReference type="Proteomes" id="UP000679950">
    <property type="component" value="Unassembled WGS sequence"/>
</dbReference>
<keyword evidence="6 7" id="KW-0119">Carbohydrate metabolism</keyword>
<name>A0ABQ4KFL6_9BACI</name>
<protein>
    <recommendedName>
        <fullName evidence="7">Putative N-acetylmannosamine-6-phosphate 2-epimerase</fullName>
        <ecNumber evidence="7">5.1.3.9</ecNumber>
    </recommendedName>
    <alternativeName>
        <fullName evidence="7">ManNAc-6-P epimerase</fullName>
    </alternativeName>
</protein>
<keyword evidence="5 7" id="KW-0413">Isomerase</keyword>
<keyword evidence="9" id="KW-1185">Reference proteome</keyword>
<comment type="similarity">
    <text evidence="4 7">Belongs to the NanE family.</text>
</comment>
<proteinExistence type="inferred from homology"/>
<accession>A0ABQ4KFL6</accession>
<sequence>MNRIELLQKIKGKLIVSCQALPGEPLYGSEFMARMAIAAKMGGAVAIRANTVPDIQAIKQATQLPIIGLIKQHYSDSPVYITPTYKEVQALIDVGANIIALDATQQTRPDHIELKELIQYIRKKSDCLIMGDISTFEEGIYASECGVDLISTTLSSYTDYTKDREIPDFPLLESLAIELKGTPIIAEGNIKTPEEAARALRLGAYAVVVGSAITRPQLITADFAQAIKQT</sequence>
<organism evidence="8 9">
    <name type="scientific">Lederbergia ruris</name>
    <dbReference type="NCBI Taxonomy" id="217495"/>
    <lineage>
        <taxon>Bacteria</taxon>
        <taxon>Bacillati</taxon>
        <taxon>Bacillota</taxon>
        <taxon>Bacilli</taxon>
        <taxon>Bacillales</taxon>
        <taxon>Bacillaceae</taxon>
        <taxon>Lederbergia</taxon>
    </lineage>
</organism>
<evidence type="ECO:0000256" key="4">
    <source>
        <dbReference type="ARBA" id="ARBA00007439"/>
    </source>
</evidence>
<dbReference type="PANTHER" id="PTHR36204">
    <property type="entry name" value="N-ACETYLMANNOSAMINE-6-PHOSPHATE 2-EPIMERASE-RELATED"/>
    <property type="match status" value="1"/>
</dbReference>
<dbReference type="InterPro" id="IPR011060">
    <property type="entry name" value="RibuloseP-bd_barrel"/>
</dbReference>
<evidence type="ECO:0000313" key="9">
    <source>
        <dbReference type="Proteomes" id="UP000679950"/>
    </source>
</evidence>
<evidence type="ECO:0000313" key="8">
    <source>
        <dbReference type="EMBL" id="GIN56234.1"/>
    </source>
</evidence>
<reference evidence="8 9" key="1">
    <citation type="submission" date="2021-03" db="EMBL/GenBank/DDBJ databases">
        <title>Antimicrobial resistance genes in bacteria isolated from Japanese honey, and their potential for conferring macrolide and lincosamide resistance in the American foulbrood pathogen Paenibacillus larvae.</title>
        <authorList>
            <person name="Okamoto M."/>
            <person name="Kumagai M."/>
            <person name="Kanamori H."/>
            <person name="Takamatsu D."/>
        </authorList>
    </citation>
    <scope>NUCLEOTIDE SEQUENCE [LARGE SCALE GENOMIC DNA]</scope>
    <source>
        <strain evidence="8 9">J8TS2</strain>
    </source>
</reference>
<dbReference type="EMBL" id="BORB01000003">
    <property type="protein sequence ID" value="GIN56234.1"/>
    <property type="molecule type" value="Genomic_DNA"/>
</dbReference>
<dbReference type="InterPro" id="IPR007260">
    <property type="entry name" value="NanE"/>
</dbReference>
<evidence type="ECO:0000256" key="7">
    <source>
        <dbReference type="HAMAP-Rule" id="MF_01235"/>
    </source>
</evidence>